<dbReference type="AlphaFoldDB" id="A0A7X0LNQ3"/>
<gene>
    <name evidence="3" type="ORF">HNQ79_000539</name>
</gene>
<evidence type="ECO:0000313" key="3">
    <source>
        <dbReference type="EMBL" id="MBB6434101.1"/>
    </source>
</evidence>
<evidence type="ECO:0000313" key="4">
    <source>
        <dbReference type="Proteomes" id="UP000540423"/>
    </source>
</evidence>
<feature type="transmembrane region" description="Helical" evidence="2">
    <location>
        <begin position="60"/>
        <end position="87"/>
    </location>
</feature>
<evidence type="ECO:0000256" key="2">
    <source>
        <dbReference type="SAM" id="Phobius"/>
    </source>
</evidence>
<organism evidence="3 4">
    <name type="scientific">Streptomyces candidus</name>
    <dbReference type="NCBI Taxonomy" id="67283"/>
    <lineage>
        <taxon>Bacteria</taxon>
        <taxon>Bacillati</taxon>
        <taxon>Actinomycetota</taxon>
        <taxon>Actinomycetes</taxon>
        <taxon>Kitasatosporales</taxon>
        <taxon>Streptomycetaceae</taxon>
        <taxon>Streptomyces</taxon>
    </lineage>
</organism>
<feature type="transmembrane region" description="Helical" evidence="2">
    <location>
        <begin position="135"/>
        <end position="154"/>
    </location>
</feature>
<dbReference type="Proteomes" id="UP000540423">
    <property type="component" value="Unassembled WGS sequence"/>
</dbReference>
<evidence type="ECO:0000256" key="1">
    <source>
        <dbReference type="SAM" id="MobiDB-lite"/>
    </source>
</evidence>
<keyword evidence="2" id="KW-0472">Membrane</keyword>
<name>A0A7X0LNQ3_9ACTN</name>
<feature type="region of interest" description="Disordered" evidence="1">
    <location>
        <begin position="193"/>
        <end position="236"/>
    </location>
</feature>
<feature type="transmembrane region" description="Helical" evidence="2">
    <location>
        <begin position="99"/>
        <end position="123"/>
    </location>
</feature>
<keyword evidence="2" id="KW-0812">Transmembrane</keyword>
<protein>
    <submittedName>
        <fullName evidence="3">DMSO/TMAO reductase YedYZ heme-binding membrane subunit</fullName>
    </submittedName>
</protein>
<proteinExistence type="predicted"/>
<keyword evidence="2" id="KW-1133">Transmembrane helix</keyword>
<feature type="transmembrane region" description="Helical" evidence="2">
    <location>
        <begin position="160"/>
        <end position="182"/>
    </location>
</feature>
<sequence length="236" mass="24589">MPLIALLGGDSLRTVLDFTTGVLTLVTLTAAVVWGLLATDRLLLRPRHRLIAQAVHRVTAAASLGFLVLHLTVKVALGHVSLLAALLPFAGGLSGTGVLVGFGSLAGLLMVVSATTGALRSAFATPGRVPGRWRALHMLAYPAWCSALLHGLFAGRPAPAWVVAMYALCLAGVTAALSLRLLPSRLKGRIVESALRPPPTPVPRGRPSLTSRSRGAAPAPRHAQAPPHVLPTGDRR</sequence>
<dbReference type="EMBL" id="JACHEM010000001">
    <property type="protein sequence ID" value="MBB6434101.1"/>
    <property type="molecule type" value="Genomic_DNA"/>
</dbReference>
<keyword evidence="4" id="KW-1185">Reference proteome</keyword>
<dbReference type="RefSeq" id="WP_185026363.1">
    <property type="nucleotide sequence ID" value="NZ_BNBN01000001.1"/>
</dbReference>
<feature type="transmembrane region" description="Helical" evidence="2">
    <location>
        <begin position="20"/>
        <end position="39"/>
    </location>
</feature>
<accession>A0A7X0LNQ3</accession>
<comment type="caution">
    <text evidence="3">The sequence shown here is derived from an EMBL/GenBank/DDBJ whole genome shotgun (WGS) entry which is preliminary data.</text>
</comment>
<reference evidence="3 4" key="1">
    <citation type="submission" date="2020-08" db="EMBL/GenBank/DDBJ databases">
        <title>Genomic Encyclopedia of Type Strains, Phase IV (KMG-IV): sequencing the most valuable type-strain genomes for metagenomic binning, comparative biology and taxonomic classification.</title>
        <authorList>
            <person name="Goeker M."/>
        </authorList>
    </citation>
    <scope>NUCLEOTIDE SEQUENCE [LARGE SCALE GENOMIC DNA]</scope>
    <source>
        <strain evidence="3 4">DSM 40141</strain>
    </source>
</reference>
<feature type="compositionally biased region" description="Low complexity" evidence="1">
    <location>
        <begin position="216"/>
        <end position="227"/>
    </location>
</feature>